<dbReference type="Proteomes" id="UP000316545">
    <property type="component" value="Unassembled WGS sequence"/>
</dbReference>
<keyword evidence="2" id="KW-1185">Reference proteome</keyword>
<comment type="caution">
    <text evidence="1">The sequence shown here is derived from an EMBL/GenBank/DDBJ whole genome shotgun (WGS) entry which is preliminary data.</text>
</comment>
<organism evidence="1 2">
    <name type="scientific">Nitrospirillum amazonense</name>
    <dbReference type="NCBI Taxonomy" id="28077"/>
    <lineage>
        <taxon>Bacteria</taxon>
        <taxon>Pseudomonadati</taxon>
        <taxon>Pseudomonadota</taxon>
        <taxon>Alphaproteobacteria</taxon>
        <taxon>Rhodospirillales</taxon>
        <taxon>Azospirillaceae</taxon>
        <taxon>Nitrospirillum</taxon>
    </lineage>
</organism>
<protein>
    <submittedName>
        <fullName evidence="1">Uncharacterized protein</fullName>
    </submittedName>
</protein>
<sequence>MGAWTTPAGHAAMLGFTTLIDLITHTPDIATADQPLPAPRAADWSFATPAHLPAGGSVCVDLAAGRVWISDPRRAGDFPLAEVAVQPIRPADIARPEALAQVVLWAGEPVPWRYRVPCASWRQARTVAAELALVLERAAGEEGSRCLSF</sequence>
<reference evidence="1 2" key="1">
    <citation type="submission" date="2019-06" db="EMBL/GenBank/DDBJ databases">
        <title>Genomic Encyclopedia of Type Strains, Phase IV (KMG-V): Genome sequencing to study the core and pangenomes of soil and plant-associated prokaryotes.</title>
        <authorList>
            <person name="Whitman W."/>
        </authorList>
    </citation>
    <scope>NUCLEOTIDE SEQUENCE [LARGE SCALE GENOMIC DNA]</scope>
    <source>
        <strain evidence="1 2">BR 11865</strain>
    </source>
</reference>
<proteinExistence type="predicted"/>
<gene>
    <name evidence="1" type="ORF">FBZ88_106283</name>
</gene>
<evidence type="ECO:0000313" key="1">
    <source>
        <dbReference type="EMBL" id="TWB27818.1"/>
    </source>
</evidence>
<dbReference type="AlphaFoldDB" id="A0A560G1P7"/>
<evidence type="ECO:0000313" key="2">
    <source>
        <dbReference type="Proteomes" id="UP000316545"/>
    </source>
</evidence>
<name>A0A560G1P7_9PROT</name>
<dbReference type="EMBL" id="VITO01000006">
    <property type="protein sequence ID" value="TWB27818.1"/>
    <property type="molecule type" value="Genomic_DNA"/>
</dbReference>
<accession>A0A560G1P7</accession>